<gene>
    <name evidence="2" type="ORF">AQPE_1473</name>
</gene>
<dbReference type="CDD" id="cd00093">
    <property type="entry name" value="HTH_XRE"/>
    <property type="match status" value="1"/>
</dbReference>
<organism evidence="2 3">
    <name type="scientific">Aquipluma nitroreducens</name>
    <dbReference type="NCBI Taxonomy" id="2010828"/>
    <lineage>
        <taxon>Bacteria</taxon>
        <taxon>Pseudomonadati</taxon>
        <taxon>Bacteroidota</taxon>
        <taxon>Bacteroidia</taxon>
        <taxon>Marinilabiliales</taxon>
        <taxon>Prolixibacteraceae</taxon>
        <taxon>Aquipluma</taxon>
    </lineage>
</organism>
<evidence type="ECO:0000259" key="1">
    <source>
        <dbReference type="Pfam" id="PF01381"/>
    </source>
</evidence>
<dbReference type="Pfam" id="PF01381">
    <property type="entry name" value="HTH_3"/>
    <property type="match status" value="1"/>
</dbReference>
<dbReference type="RefSeq" id="WP_318350335.1">
    <property type="nucleotide sequence ID" value="NZ_AP018694.1"/>
</dbReference>
<proteinExistence type="predicted"/>
<evidence type="ECO:0000313" key="3">
    <source>
        <dbReference type="Proteomes" id="UP001193389"/>
    </source>
</evidence>
<evidence type="ECO:0000313" key="2">
    <source>
        <dbReference type="EMBL" id="BBE17324.1"/>
    </source>
</evidence>
<dbReference type="Proteomes" id="UP001193389">
    <property type="component" value="Chromosome"/>
</dbReference>
<feature type="domain" description="HTH cro/C1-type" evidence="1">
    <location>
        <begin position="158"/>
        <end position="197"/>
    </location>
</feature>
<accession>A0A5K7S7M6</accession>
<sequence>MSNSTSGVGIYIDVIDSRKIQSRNNLEFQVNNLKEFFRENEEYGIFDIWKGLDEFMIISPDWEFAVKTVIKVQELLHPFEQRFVLTGFDNVETDKPIHEMDNKEFVMLADGMISLKKNKLYVEIVAKEYSGLLDSVSIILNALITLKNLFTPSQMDIYRQNKAGKSQKELAGTIKKSQQYISKTLNGIKAANLDVLEEKLYKVINYGIDKRNSV</sequence>
<dbReference type="AlphaFoldDB" id="A0A5K7S7M6"/>
<dbReference type="InterPro" id="IPR001387">
    <property type="entry name" value="Cro/C1-type_HTH"/>
</dbReference>
<name>A0A5K7S7M6_9BACT</name>
<keyword evidence="3" id="KW-1185">Reference proteome</keyword>
<protein>
    <recommendedName>
        <fullName evidence="1">HTH cro/C1-type domain-containing protein</fullName>
    </recommendedName>
</protein>
<reference evidence="2" key="1">
    <citation type="journal article" date="2020" name="Int. J. Syst. Evol. Microbiol.">
        <title>Aquipluma nitroreducens gen. nov. sp. nov., a novel facultatively anaerobic bacterium isolated from a freshwater lake.</title>
        <authorList>
            <person name="Watanabe M."/>
            <person name="Kojima H."/>
            <person name="Fukui M."/>
        </authorList>
    </citation>
    <scope>NUCLEOTIDE SEQUENCE</scope>
    <source>
        <strain evidence="2">MeG22</strain>
    </source>
</reference>
<dbReference type="EMBL" id="AP018694">
    <property type="protein sequence ID" value="BBE17324.1"/>
    <property type="molecule type" value="Genomic_DNA"/>
</dbReference>
<dbReference type="KEGG" id="anf:AQPE_1473"/>